<dbReference type="SUPFAM" id="SSF53300">
    <property type="entry name" value="vWA-like"/>
    <property type="match status" value="1"/>
</dbReference>
<dbReference type="KEGG" id="sap:Sulac_0490"/>
<dbReference type="PATRIC" id="fig|679936.5.peg.513"/>
<dbReference type="InterPro" id="IPR008912">
    <property type="entry name" value="Uncharacterised_CoxE"/>
</dbReference>
<keyword evidence="1" id="KW-0472">Membrane</keyword>
<dbReference type="PANTHER" id="PTHR39338:SF6">
    <property type="entry name" value="BLL5662 PROTEIN"/>
    <property type="match status" value="1"/>
</dbReference>
<keyword evidence="1" id="KW-1133">Transmembrane helix</keyword>
<evidence type="ECO:0000313" key="3">
    <source>
        <dbReference type="Proteomes" id="UP000005439"/>
    </source>
</evidence>
<keyword evidence="1" id="KW-0812">Transmembrane</keyword>
<gene>
    <name evidence="2" type="ordered locus">Sulac_0490</name>
</gene>
<dbReference type="PANTHER" id="PTHR39338">
    <property type="entry name" value="BLL5662 PROTEIN-RELATED"/>
    <property type="match status" value="1"/>
</dbReference>
<dbReference type="Pfam" id="PF05762">
    <property type="entry name" value="VWA_CoxE"/>
    <property type="match status" value="1"/>
</dbReference>
<accession>G8TYS3</accession>
<evidence type="ECO:0000256" key="1">
    <source>
        <dbReference type="SAM" id="Phobius"/>
    </source>
</evidence>
<organism evidence="2 3">
    <name type="scientific">Sulfobacillus acidophilus (strain ATCC 700253 / DSM 10332 / NAL)</name>
    <dbReference type="NCBI Taxonomy" id="679936"/>
    <lineage>
        <taxon>Bacteria</taxon>
        <taxon>Bacillati</taxon>
        <taxon>Bacillota</taxon>
        <taxon>Clostridia</taxon>
        <taxon>Eubacteriales</taxon>
        <taxon>Clostridiales Family XVII. Incertae Sedis</taxon>
        <taxon>Sulfobacillus</taxon>
    </lineage>
</organism>
<sequence>MDQLTVGTLEEAMERQVSGFTAFLRRHGFPSTVLDTKAALEVLREVLPTNRDAIEVYWQSIYATTKEQWEVFPALFRRYFDSKGPRLTGREAVVEDDQTGLSGPPAEVPDVPKLTLQSSARALLAYSPRWGGDVSLSPDPDLDVARMKPWTRVVLNHWAHPRGQRWKSPCGPTINWPGTVRTGFRHGGDAVQWTRQHRRRMRPRLVAVIDVSGSMAAYAPFYLGLVWHLVRMGSRVECFVSSNRMVRVTEALRRSRPGGQPVADAGKMGGGTRLGWAFSVLQHKHRTLLNFKTTLLVASDGFDAGDIWMLVETFPRIAQAVGQVIWMNPLLLEPGYEPRSAALKVVLPYCAAHVGVRDALSWVEYAKSL</sequence>
<name>G8TYS3_SULAD</name>
<reference evidence="2 3" key="2">
    <citation type="journal article" date="2012" name="Stand. Genomic Sci.">
        <title>Complete genome sequence of the moderately thermophilic mineral-sulfide-oxidizing firmicute Sulfobacillus acidophilus type strain (NAL(T)).</title>
        <authorList>
            <person name="Anderson I."/>
            <person name="Chertkov O."/>
            <person name="Chen A."/>
            <person name="Saunders E."/>
            <person name="Lapidus A."/>
            <person name="Nolan M."/>
            <person name="Lucas S."/>
            <person name="Hammon N."/>
            <person name="Deshpande S."/>
            <person name="Cheng J.F."/>
            <person name="Han C."/>
            <person name="Tapia R."/>
            <person name="Goodwin L.A."/>
            <person name="Pitluck S."/>
            <person name="Liolios K."/>
            <person name="Pagani I."/>
            <person name="Ivanova N."/>
            <person name="Mikhailova N."/>
            <person name="Pati A."/>
            <person name="Palaniappan K."/>
            <person name="Land M."/>
            <person name="Pan C."/>
            <person name="Rohde M."/>
            <person name="Pukall R."/>
            <person name="Goker M."/>
            <person name="Detter J.C."/>
            <person name="Woyke T."/>
            <person name="Bristow J."/>
            <person name="Eisen J.A."/>
            <person name="Markowitz V."/>
            <person name="Hugenholtz P."/>
            <person name="Kyrpides N.C."/>
            <person name="Klenk H.P."/>
            <person name="Mavromatis K."/>
        </authorList>
    </citation>
    <scope>NUCLEOTIDE SEQUENCE [LARGE SCALE GENOMIC DNA]</scope>
    <source>
        <strain evidence="3">ATCC 700253 / DSM 10332 / NAL</strain>
    </source>
</reference>
<dbReference type="EMBL" id="CP003179">
    <property type="protein sequence ID" value="AEW04038.1"/>
    <property type="molecule type" value="Genomic_DNA"/>
</dbReference>
<dbReference type="AlphaFoldDB" id="G8TYS3"/>
<evidence type="ECO:0000313" key="2">
    <source>
        <dbReference type="EMBL" id="AEW04038.1"/>
    </source>
</evidence>
<proteinExistence type="predicted"/>
<keyword evidence="3" id="KW-1185">Reference proteome</keyword>
<dbReference type="Proteomes" id="UP000005439">
    <property type="component" value="Chromosome"/>
</dbReference>
<dbReference type="STRING" id="679936.Sulac_0490"/>
<dbReference type="HOGENOM" id="CLU_042261_0_1_9"/>
<dbReference type="InterPro" id="IPR036465">
    <property type="entry name" value="vWFA_dom_sf"/>
</dbReference>
<protein>
    <submittedName>
        <fullName evidence="2">VWA containing CoxE family protein</fullName>
    </submittedName>
</protein>
<feature type="transmembrane region" description="Helical" evidence="1">
    <location>
        <begin position="205"/>
        <end position="230"/>
    </location>
</feature>
<reference evidence="3" key="1">
    <citation type="submission" date="2011-12" db="EMBL/GenBank/DDBJ databases">
        <title>The complete genome of chromosome of Sulfobacillus acidophilus DSM 10332.</title>
        <authorList>
            <person name="Lucas S."/>
            <person name="Han J."/>
            <person name="Lapidus A."/>
            <person name="Bruce D."/>
            <person name="Goodwin L."/>
            <person name="Pitluck S."/>
            <person name="Peters L."/>
            <person name="Kyrpides N."/>
            <person name="Mavromatis K."/>
            <person name="Ivanova N."/>
            <person name="Mikhailova N."/>
            <person name="Chertkov O."/>
            <person name="Saunders E."/>
            <person name="Detter J.C."/>
            <person name="Tapia R."/>
            <person name="Han C."/>
            <person name="Land M."/>
            <person name="Hauser L."/>
            <person name="Markowitz V."/>
            <person name="Cheng J.-F."/>
            <person name="Hugenholtz P."/>
            <person name="Woyke T."/>
            <person name="Wu D."/>
            <person name="Pukall R."/>
            <person name="Gehrich-Schroeter G."/>
            <person name="Schneider S."/>
            <person name="Klenk H.-P."/>
            <person name="Eisen J.A."/>
        </authorList>
    </citation>
    <scope>NUCLEOTIDE SEQUENCE [LARGE SCALE GENOMIC DNA]</scope>
    <source>
        <strain evidence="3">ATCC 700253 / DSM 10332 / NAL</strain>
    </source>
</reference>